<gene>
    <name evidence="2" type="ORF">Z519_06793</name>
</gene>
<feature type="region of interest" description="Disordered" evidence="1">
    <location>
        <begin position="33"/>
        <end position="57"/>
    </location>
</feature>
<feature type="compositionally biased region" description="Polar residues" evidence="1">
    <location>
        <begin position="34"/>
        <end position="48"/>
    </location>
</feature>
<dbReference type="HOGENOM" id="CLU_1343108_0_0_1"/>
<evidence type="ECO:0000313" key="2">
    <source>
        <dbReference type="EMBL" id="KIW92944.1"/>
    </source>
</evidence>
<dbReference type="AlphaFoldDB" id="A0A0D2I813"/>
<name>A0A0D2I813_CLAB1</name>
<keyword evidence="3" id="KW-1185">Reference proteome</keyword>
<sequence>MSNESEQYQLEFARLVERLRCYGDHCPFPACGPSSATPPRTQRALQQKDTSHTPRPAKAHDVTIARLHQACAVLKIPPRAAEFAQQLFRHFFKPISLPRTFGDKHKAGIAACIWASCSEHKLTIVKDNVCLTASAKVEHFQVAHGQLQKSYAKFRNRYFRGKLRAKAPAKGAVYDHNARRRRRRCGRDVTGELRTRIFLTAS</sequence>
<dbReference type="OrthoDB" id="4156583at2759"/>
<accession>A0A0D2I813</accession>
<organism evidence="2 3">
    <name type="scientific">Cladophialophora bantiana (strain ATCC 10958 / CBS 173.52 / CDC B-1940 / NIH 8579)</name>
    <name type="common">Xylohypha bantiana</name>
    <dbReference type="NCBI Taxonomy" id="1442370"/>
    <lineage>
        <taxon>Eukaryota</taxon>
        <taxon>Fungi</taxon>
        <taxon>Dikarya</taxon>
        <taxon>Ascomycota</taxon>
        <taxon>Pezizomycotina</taxon>
        <taxon>Eurotiomycetes</taxon>
        <taxon>Chaetothyriomycetidae</taxon>
        <taxon>Chaetothyriales</taxon>
        <taxon>Herpotrichiellaceae</taxon>
        <taxon>Cladophialophora</taxon>
    </lineage>
</organism>
<dbReference type="EMBL" id="KN846988">
    <property type="protein sequence ID" value="KIW92944.1"/>
    <property type="molecule type" value="Genomic_DNA"/>
</dbReference>
<dbReference type="RefSeq" id="XP_016619613.1">
    <property type="nucleotide sequence ID" value="XM_016764531.1"/>
</dbReference>
<evidence type="ECO:0000313" key="3">
    <source>
        <dbReference type="Proteomes" id="UP000053789"/>
    </source>
</evidence>
<protein>
    <submittedName>
        <fullName evidence="2">Uncharacterized protein</fullName>
    </submittedName>
</protein>
<dbReference type="Gene3D" id="1.10.472.10">
    <property type="entry name" value="Cyclin-like"/>
    <property type="match status" value="1"/>
</dbReference>
<dbReference type="CDD" id="cd00043">
    <property type="entry name" value="CYCLIN_SF"/>
    <property type="match status" value="1"/>
</dbReference>
<evidence type="ECO:0000256" key="1">
    <source>
        <dbReference type="SAM" id="MobiDB-lite"/>
    </source>
</evidence>
<dbReference type="Proteomes" id="UP000053789">
    <property type="component" value="Unassembled WGS sequence"/>
</dbReference>
<dbReference type="SUPFAM" id="SSF47954">
    <property type="entry name" value="Cyclin-like"/>
    <property type="match status" value="1"/>
</dbReference>
<proteinExistence type="predicted"/>
<dbReference type="VEuPathDB" id="FungiDB:Z519_06793"/>
<dbReference type="GeneID" id="27699721"/>
<dbReference type="InterPro" id="IPR036915">
    <property type="entry name" value="Cyclin-like_sf"/>
</dbReference>
<reference evidence="2" key="1">
    <citation type="submission" date="2015-01" db="EMBL/GenBank/DDBJ databases">
        <title>The Genome Sequence of Cladophialophora bantiana CBS 173.52.</title>
        <authorList>
            <consortium name="The Broad Institute Genomics Platform"/>
            <person name="Cuomo C."/>
            <person name="de Hoog S."/>
            <person name="Gorbushina A."/>
            <person name="Stielow B."/>
            <person name="Teixiera M."/>
            <person name="Abouelleil A."/>
            <person name="Chapman S.B."/>
            <person name="Priest M."/>
            <person name="Young S.K."/>
            <person name="Wortman J."/>
            <person name="Nusbaum C."/>
            <person name="Birren B."/>
        </authorList>
    </citation>
    <scope>NUCLEOTIDE SEQUENCE [LARGE SCALE GENOMIC DNA]</scope>
    <source>
        <strain evidence="2">CBS 173.52</strain>
    </source>
</reference>